<dbReference type="CDD" id="cd06127">
    <property type="entry name" value="DEDDh"/>
    <property type="match status" value="1"/>
</dbReference>
<keyword evidence="4" id="KW-0540">Nuclease</keyword>
<dbReference type="InterPro" id="IPR000305">
    <property type="entry name" value="GIY-YIG_endonuc"/>
</dbReference>
<dbReference type="AlphaFoldDB" id="A0A8H2LE81"/>
<dbReference type="InterPro" id="IPR013520">
    <property type="entry name" value="Ribonucl_H"/>
</dbReference>
<dbReference type="GO" id="GO:0005829">
    <property type="term" value="C:cytosol"/>
    <property type="evidence" value="ECO:0007669"/>
    <property type="project" value="TreeGrafter"/>
</dbReference>
<dbReference type="GO" id="GO:0003677">
    <property type="term" value="F:DNA binding"/>
    <property type="evidence" value="ECO:0007669"/>
    <property type="project" value="InterPro"/>
</dbReference>
<dbReference type="GO" id="GO:0008408">
    <property type="term" value="F:3'-5' exonuclease activity"/>
    <property type="evidence" value="ECO:0007669"/>
    <property type="project" value="TreeGrafter"/>
</dbReference>
<name>A0A8H2LE81_9FLAO</name>
<dbReference type="PANTHER" id="PTHR30231:SF41">
    <property type="entry name" value="DNA POLYMERASE III SUBUNIT EPSILON"/>
    <property type="match status" value="1"/>
</dbReference>
<dbReference type="FunFam" id="3.30.420.10:FF:000045">
    <property type="entry name" value="3'-5' exonuclease DinG"/>
    <property type="match status" value="1"/>
</dbReference>
<dbReference type="Pfam" id="PF01541">
    <property type="entry name" value="GIY-YIG"/>
    <property type="match status" value="1"/>
</dbReference>
<dbReference type="InterPro" id="IPR012337">
    <property type="entry name" value="RNaseH-like_sf"/>
</dbReference>
<protein>
    <submittedName>
        <fullName evidence="4">Exonuclease</fullName>
    </submittedName>
</protein>
<gene>
    <name evidence="4" type="ORF">ES676_03445</name>
</gene>
<feature type="domain" description="GIY-YIG" evidence="3">
    <location>
        <begin position="195"/>
        <end position="271"/>
    </location>
</feature>
<dbReference type="NCBIfam" id="TIGR00573">
    <property type="entry name" value="dnaq"/>
    <property type="match status" value="1"/>
</dbReference>
<dbReference type="Gene3D" id="3.40.1440.10">
    <property type="entry name" value="GIY-YIG endonuclease"/>
    <property type="match status" value="1"/>
</dbReference>
<dbReference type="PROSITE" id="PS50164">
    <property type="entry name" value="GIY_YIG"/>
    <property type="match status" value="1"/>
</dbReference>
<evidence type="ECO:0000256" key="1">
    <source>
        <dbReference type="ARBA" id="ARBA00025483"/>
    </source>
</evidence>
<dbReference type="GO" id="GO:0045004">
    <property type="term" value="P:DNA replication proofreading"/>
    <property type="evidence" value="ECO:0007669"/>
    <property type="project" value="TreeGrafter"/>
</dbReference>
<comment type="function">
    <text evidence="1">DNA polymerase III is a complex, multichain enzyme responsible for most of the replicative synthesis in bacteria. The epsilon subunit contain the editing function and is a proofreading 3'-5' exonuclease.</text>
</comment>
<dbReference type="EMBL" id="VSKM01000003">
    <property type="protein sequence ID" value="TYB77359.1"/>
    <property type="molecule type" value="Genomic_DNA"/>
</dbReference>
<reference evidence="4 5" key="1">
    <citation type="submission" date="2019-08" db="EMBL/GenBank/DDBJ databases">
        <title>Genomes of Antarctic Bizionia species.</title>
        <authorList>
            <person name="Bowman J.P."/>
        </authorList>
    </citation>
    <scope>NUCLEOTIDE SEQUENCE [LARGE SCALE GENOMIC DNA]</scope>
    <source>
        <strain evidence="4 5">HFD</strain>
    </source>
</reference>
<dbReference type="SMART" id="SM00465">
    <property type="entry name" value="GIYc"/>
    <property type="match status" value="1"/>
</dbReference>
<keyword evidence="4" id="KW-0269">Exonuclease</keyword>
<dbReference type="Pfam" id="PF00929">
    <property type="entry name" value="RNase_T"/>
    <property type="match status" value="1"/>
</dbReference>
<organism evidence="4 5">
    <name type="scientific">Bizionia saleffrena</name>
    <dbReference type="NCBI Taxonomy" id="291189"/>
    <lineage>
        <taxon>Bacteria</taxon>
        <taxon>Pseudomonadati</taxon>
        <taxon>Bacteroidota</taxon>
        <taxon>Flavobacteriia</taxon>
        <taxon>Flavobacteriales</taxon>
        <taxon>Flavobacteriaceae</taxon>
        <taxon>Bizionia</taxon>
    </lineage>
</organism>
<accession>A0A8H2LE81</accession>
<evidence type="ECO:0000256" key="2">
    <source>
        <dbReference type="ARBA" id="ARBA00026073"/>
    </source>
</evidence>
<dbReference type="PANTHER" id="PTHR30231">
    <property type="entry name" value="DNA POLYMERASE III SUBUNIT EPSILON"/>
    <property type="match status" value="1"/>
</dbReference>
<keyword evidence="4" id="KW-0378">Hydrolase</keyword>
<dbReference type="SUPFAM" id="SSF82771">
    <property type="entry name" value="GIY-YIG endonuclease"/>
    <property type="match status" value="1"/>
</dbReference>
<comment type="subunit">
    <text evidence="2">DNA polymerase III contains a core (composed of alpha, epsilon and theta chains) that associates with a tau subunit. This core dimerizes to form the POLIII' complex. PolIII' associates with the gamma complex (composed of gamma, delta, delta', psi and chi chains) and with the beta chain to form the complete DNA polymerase III complex.</text>
</comment>
<dbReference type="InterPro" id="IPR036397">
    <property type="entry name" value="RNaseH_sf"/>
</dbReference>
<dbReference type="Gene3D" id="3.30.420.10">
    <property type="entry name" value="Ribonuclease H-like superfamily/Ribonuclease H"/>
    <property type="match status" value="1"/>
</dbReference>
<keyword evidence="5" id="KW-1185">Reference proteome</keyword>
<dbReference type="InterPro" id="IPR035901">
    <property type="entry name" value="GIY-YIG_endonuc_sf"/>
</dbReference>
<evidence type="ECO:0000259" key="3">
    <source>
        <dbReference type="PROSITE" id="PS50164"/>
    </source>
</evidence>
<evidence type="ECO:0000313" key="5">
    <source>
        <dbReference type="Proteomes" id="UP000323324"/>
    </source>
</evidence>
<dbReference type="CDD" id="cd10434">
    <property type="entry name" value="GIY-YIG_UvrC_Cho"/>
    <property type="match status" value="1"/>
</dbReference>
<dbReference type="SUPFAM" id="SSF53098">
    <property type="entry name" value="Ribonuclease H-like"/>
    <property type="match status" value="1"/>
</dbReference>
<dbReference type="RefSeq" id="WP_148368648.1">
    <property type="nucleotide sequence ID" value="NZ_VSKM01000003.1"/>
</dbReference>
<proteinExistence type="predicted"/>
<dbReference type="InterPro" id="IPR047296">
    <property type="entry name" value="GIY-YIG_UvrC_Cho"/>
</dbReference>
<evidence type="ECO:0000313" key="4">
    <source>
        <dbReference type="EMBL" id="TYB77359.1"/>
    </source>
</evidence>
<dbReference type="GO" id="GO:0003887">
    <property type="term" value="F:DNA-directed DNA polymerase activity"/>
    <property type="evidence" value="ECO:0007669"/>
    <property type="project" value="InterPro"/>
</dbReference>
<dbReference type="SMART" id="SM00479">
    <property type="entry name" value="EXOIII"/>
    <property type="match status" value="1"/>
</dbReference>
<comment type="caution">
    <text evidence="4">The sequence shown here is derived from an EMBL/GenBank/DDBJ whole genome shotgun (WGS) entry which is preliminary data.</text>
</comment>
<sequence>MYTIVDIETTGGKFNEEGITEIAIYKYDGHEVVDQFISLVNPEREIQPFVVNLTGINSNMLRNAPKFYEVAKRIVEITEGSILVAHNAKFDYRILRTEFSRLGFEYERETLCTVQLSKDLIPDLPSYSLGKLVRSLGIPVTDRHRASGDALATVKLFKLLIDKDTNKEIIINSIRKEPKLQLEPKLVDIMGKLPSITGVYYIHNSSGDIIYIGKSNNIKKRINQHFTGTDSKSKKIQLQVAEVTYESTGSELVALLKESEEIKRVKPKHNRSLRRSLFSSALYSFVDDNGYINLTVDKADGRKKAITTFSNRQSAKAFMFKVVEDYNLCQKLNGLYKTKTSCFNYDIKSCNGACVNQEAPEAYNKRVTELIKKYSYDNQDMVIIDKGRDIDERSAILIENGIFQGLGFFNLNYQINNIDILKTIITPMLNNRDNQHIIQSYLRRNKRLKIVTLDTQQENN</sequence>
<dbReference type="Proteomes" id="UP000323324">
    <property type="component" value="Unassembled WGS sequence"/>
</dbReference>
<dbReference type="InterPro" id="IPR006054">
    <property type="entry name" value="DnaQ"/>
</dbReference>
<dbReference type="GO" id="GO:0006289">
    <property type="term" value="P:nucleotide-excision repair"/>
    <property type="evidence" value="ECO:0007669"/>
    <property type="project" value="InterPro"/>
</dbReference>